<comment type="similarity">
    <text evidence="9">Belongs to the tRNA nucleotidyltransferase/poly(A) polymerase family.</text>
</comment>
<keyword evidence="5" id="KW-0479">Metal-binding</keyword>
<dbReference type="SUPFAM" id="SSF81301">
    <property type="entry name" value="Nucleotidyltransferase"/>
    <property type="match status" value="1"/>
</dbReference>
<feature type="domain" description="tRNA nucleotidyltransferase/poly(A) polymerase RNA and SrmB- binding" evidence="11">
    <location>
        <begin position="174"/>
        <end position="219"/>
    </location>
</feature>
<dbReference type="InterPro" id="IPR050264">
    <property type="entry name" value="Bact_CCA-adding_enz_type3_sf"/>
</dbReference>
<dbReference type="CDD" id="cd05398">
    <property type="entry name" value="NT_ClassII-CCAase"/>
    <property type="match status" value="1"/>
</dbReference>
<evidence type="ECO:0000259" key="10">
    <source>
        <dbReference type="Pfam" id="PF01743"/>
    </source>
</evidence>
<comment type="caution">
    <text evidence="13">The sequence shown here is derived from an EMBL/GenBank/DDBJ whole genome shotgun (WGS) entry which is preliminary data.</text>
</comment>
<dbReference type="InterPro" id="IPR032828">
    <property type="entry name" value="PolyA_RNA-bd"/>
</dbReference>
<evidence type="ECO:0000256" key="1">
    <source>
        <dbReference type="ARBA" id="ARBA00001946"/>
    </source>
</evidence>
<dbReference type="InterPro" id="IPR002646">
    <property type="entry name" value="PolA_pol_head_dom"/>
</dbReference>
<keyword evidence="13" id="KW-0378">Hydrolase</keyword>
<dbReference type="EMBL" id="JAGGKS010000009">
    <property type="protein sequence ID" value="MBP1926957.1"/>
    <property type="molecule type" value="Genomic_DNA"/>
</dbReference>
<dbReference type="EC" id="3.1.4.-" evidence="13"/>
<dbReference type="SUPFAM" id="SSF81891">
    <property type="entry name" value="Poly A polymerase C-terminal region-like"/>
    <property type="match status" value="1"/>
</dbReference>
<feature type="domain" description="Poly A polymerase head" evidence="10">
    <location>
        <begin position="25"/>
        <end position="147"/>
    </location>
</feature>
<dbReference type="Pfam" id="PF13735">
    <property type="entry name" value="tRNA_NucTran2_2"/>
    <property type="match status" value="1"/>
</dbReference>
<dbReference type="PANTHER" id="PTHR46173:SF1">
    <property type="entry name" value="CCA TRNA NUCLEOTIDYLTRANSFERASE 1, MITOCHONDRIAL"/>
    <property type="match status" value="1"/>
</dbReference>
<sequence length="451" mass="52273">MVYKIKMPVEVETAINILNINCFDAYVVGGCVRDSILEIEPSDWDIATSAQPHDIIKCFKGYKVIETGIKHGTVTVIISNMILEITTYRIDGEYKDNRRPEDVKFTTDIAHDLERRDFTINAMAYNHESGLVDLYGGIKDIELKTIRCVGKPDKRFSEDGLRILRALRFASVLGFEIECNTSASIYKNKSLLTNISSERIVIELNKLITGYNFKNILNEYRYVLAVFIPEIERLFNDNKKSISSEYDLWENTLDFMANVTNDLHLRLATMFHGIGITQYSTNEREIYSCNEDYAKKSSNIAFNIMKNLKYDRETVEIVRMLVLYHNAKIQPISKDIKRWLNKIGIEIFNKLLLIKKAYIELQENLIDEKSYDIKQIEFIFNNIIENNQCYNLRDLEVNGTDLIEIGLPKGKCIGLILNELLDLVIDEELENNKEVLTNYVMNKKYLDNIKI</sequence>
<evidence type="ECO:0000256" key="2">
    <source>
        <dbReference type="ARBA" id="ARBA00022679"/>
    </source>
</evidence>
<dbReference type="GO" id="GO:0004810">
    <property type="term" value="F:CCA tRNA nucleotidyltransferase activity"/>
    <property type="evidence" value="ECO:0007669"/>
    <property type="project" value="UniProtKB-EC"/>
</dbReference>
<evidence type="ECO:0000259" key="12">
    <source>
        <dbReference type="Pfam" id="PF13735"/>
    </source>
</evidence>
<dbReference type="InterPro" id="IPR043519">
    <property type="entry name" value="NT_sf"/>
</dbReference>
<keyword evidence="14" id="KW-1185">Reference proteome</keyword>
<protein>
    <submittedName>
        <fullName evidence="13">tRNA nucleotidyltransferase (CCA-adding enzyme)</fullName>
        <ecNumber evidence="13">2.7.7.72</ecNumber>
        <ecNumber evidence="13">3.1.3.-</ecNumber>
        <ecNumber evidence="13">3.1.4.-</ecNumber>
    </submittedName>
</protein>
<evidence type="ECO:0000256" key="9">
    <source>
        <dbReference type="RuleBase" id="RU003953"/>
    </source>
</evidence>
<evidence type="ECO:0000256" key="5">
    <source>
        <dbReference type="ARBA" id="ARBA00022723"/>
    </source>
</evidence>
<gene>
    <name evidence="13" type="ORF">J2Z76_002829</name>
</gene>
<evidence type="ECO:0000259" key="11">
    <source>
        <dbReference type="Pfam" id="PF12627"/>
    </source>
</evidence>
<evidence type="ECO:0000313" key="14">
    <source>
        <dbReference type="Proteomes" id="UP001519342"/>
    </source>
</evidence>
<dbReference type="Pfam" id="PF01743">
    <property type="entry name" value="PolyA_pol"/>
    <property type="match status" value="1"/>
</dbReference>
<dbReference type="EC" id="2.7.7.72" evidence="13"/>
<organism evidence="13 14">
    <name type="scientific">Sedimentibacter acidaminivorans</name>
    <dbReference type="NCBI Taxonomy" id="913099"/>
    <lineage>
        <taxon>Bacteria</taxon>
        <taxon>Bacillati</taxon>
        <taxon>Bacillota</taxon>
        <taxon>Tissierellia</taxon>
        <taxon>Sedimentibacter</taxon>
    </lineage>
</organism>
<keyword evidence="2 9" id="KW-0808">Transferase</keyword>
<feature type="domain" description="CCA-adding enzyme C-terminal" evidence="12">
    <location>
        <begin position="302"/>
        <end position="439"/>
    </location>
</feature>
<evidence type="ECO:0000256" key="3">
    <source>
        <dbReference type="ARBA" id="ARBA00022694"/>
    </source>
</evidence>
<comment type="cofactor">
    <cofactor evidence="1">
        <name>Mg(2+)</name>
        <dbReference type="ChEBI" id="CHEBI:18420"/>
    </cofactor>
</comment>
<proteinExistence type="inferred from homology"/>
<dbReference type="EC" id="3.1.3.-" evidence="13"/>
<evidence type="ECO:0000313" key="13">
    <source>
        <dbReference type="EMBL" id="MBP1926957.1"/>
    </source>
</evidence>
<dbReference type="PANTHER" id="PTHR46173">
    <property type="entry name" value="CCA TRNA NUCLEOTIDYLTRANSFERASE 1, MITOCHONDRIAL"/>
    <property type="match status" value="1"/>
</dbReference>
<evidence type="ECO:0000256" key="8">
    <source>
        <dbReference type="ARBA" id="ARBA00022884"/>
    </source>
</evidence>
<evidence type="ECO:0000256" key="7">
    <source>
        <dbReference type="ARBA" id="ARBA00022842"/>
    </source>
</evidence>
<reference evidence="13 14" key="1">
    <citation type="submission" date="2021-03" db="EMBL/GenBank/DDBJ databases">
        <title>Genomic Encyclopedia of Type Strains, Phase IV (KMG-IV): sequencing the most valuable type-strain genomes for metagenomic binning, comparative biology and taxonomic classification.</title>
        <authorList>
            <person name="Goeker M."/>
        </authorList>
    </citation>
    <scope>NUCLEOTIDE SEQUENCE [LARGE SCALE GENOMIC DNA]</scope>
    <source>
        <strain evidence="13 14">DSM 24004</strain>
    </source>
</reference>
<keyword evidence="3" id="KW-0819">tRNA processing</keyword>
<name>A0ABS4GH57_9FIRM</name>
<keyword evidence="8 9" id="KW-0694">RNA-binding</keyword>
<evidence type="ECO:0000256" key="6">
    <source>
        <dbReference type="ARBA" id="ARBA00022741"/>
    </source>
</evidence>
<dbReference type="GO" id="GO:0016787">
    <property type="term" value="F:hydrolase activity"/>
    <property type="evidence" value="ECO:0007669"/>
    <property type="project" value="UniProtKB-KW"/>
</dbReference>
<keyword evidence="4 13" id="KW-0548">Nucleotidyltransferase</keyword>
<dbReference type="Proteomes" id="UP001519342">
    <property type="component" value="Unassembled WGS sequence"/>
</dbReference>
<evidence type="ECO:0000256" key="4">
    <source>
        <dbReference type="ARBA" id="ARBA00022695"/>
    </source>
</evidence>
<keyword evidence="6" id="KW-0547">Nucleotide-binding</keyword>
<accession>A0ABS4GH57</accession>
<keyword evidence="7" id="KW-0460">Magnesium</keyword>
<dbReference type="Gene3D" id="3.30.460.10">
    <property type="entry name" value="Beta Polymerase, domain 2"/>
    <property type="match status" value="1"/>
</dbReference>
<dbReference type="Gene3D" id="1.10.3090.10">
    <property type="entry name" value="cca-adding enzyme, domain 2"/>
    <property type="match status" value="1"/>
</dbReference>
<dbReference type="RefSeq" id="WP_209512676.1">
    <property type="nucleotide sequence ID" value="NZ_JAGGKS010000009.1"/>
</dbReference>
<dbReference type="Gene3D" id="1.10.246.80">
    <property type="match status" value="1"/>
</dbReference>
<dbReference type="InterPro" id="IPR032810">
    <property type="entry name" value="CCA-adding_enz_C"/>
</dbReference>
<dbReference type="Pfam" id="PF12627">
    <property type="entry name" value="PolyA_pol_RNAbd"/>
    <property type="match status" value="1"/>
</dbReference>